<dbReference type="PANTHER" id="PTHR42741:SF3">
    <property type="entry name" value="NITROREDUCTASE FAMILY PROTEIN"/>
    <property type="match status" value="1"/>
</dbReference>
<dbReference type="PANTHER" id="PTHR42741">
    <property type="entry name" value="NITROREDUCTASE FAMILY PROTEIN"/>
    <property type="match status" value="1"/>
</dbReference>
<dbReference type="CDD" id="cd02142">
    <property type="entry name" value="McbC_SagB-like_oxidoreductase"/>
    <property type="match status" value="1"/>
</dbReference>
<evidence type="ECO:0000313" key="3">
    <source>
        <dbReference type="Proteomes" id="UP000886476"/>
    </source>
</evidence>
<dbReference type="InterPro" id="IPR000415">
    <property type="entry name" value="Nitroreductase-like"/>
</dbReference>
<dbReference type="SUPFAM" id="SSF55469">
    <property type="entry name" value="FMN-dependent nitroreductase-like"/>
    <property type="match status" value="2"/>
</dbReference>
<dbReference type="Gene3D" id="3.40.109.10">
    <property type="entry name" value="NADH Oxidase"/>
    <property type="match status" value="2"/>
</dbReference>
<keyword evidence="3" id="KW-1185">Reference proteome</keyword>
<dbReference type="Proteomes" id="UP000886476">
    <property type="component" value="Unassembled WGS sequence"/>
</dbReference>
<reference evidence="2" key="1">
    <citation type="submission" date="2020-05" db="EMBL/GenBank/DDBJ databases">
        <title>Nod-independent and nitrogen-fixing Bradyrhizobium aeschynomene sp. nov. isolated from nodules of Aeschynomene indica.</title>
        <authorList>
            <person name="Zhang Z."/>
        </authorList>
    </citation>
    <scope>NUCLEOTIDE SEQUENCE</scope>
    <source>
        <strain evidence="2">83012</strain>
    </source>
</reference>
<dbReference type="RefSeq" id="WP_172114075.1">
    <property type="nucleotide sequence ID" value="NZ_JABFDN010000014.1"/>
</dbReference>
<gene>
    <name evidence="2" type="ORF">HL667_28695</name>
</gene>
<sequence>MSVSPSSAARLPAAADIALAYHARTKHHLKRYAAGPETLDWDAQPNPFREFAGSPRTHLPLTSDRLAASFAEACEGTAAIQPLTVDSVALLLELSFGLAAWKEHGPDRWALRCNPSSGNLHPTEAYVISEAIAGISDGLHHYVSRDHVLEQRSWRGAASSGAPRLWLGLSSIHWREAWKYGERAFRYCQLDLGHALGAISYAAAALGWHAHVIEGVGGTQLAAILGLDRASDFAGVEAEDADVLIAITPRDAGPPTHDALPLAADAVADVWKGTANRLDRHPLYRWPIIPEVSAATAGAAQDAVAAPPPCPPRTPRPATRAAELILNRRSAQRFDARFTMTAGALHELLDALLPHARPPWNAWPYAPRLHPLLFVHRVEGMTPGLYALPRSEGADSRLRRALRPDFDWHRVEGAPDHLPLFHLLPTDSRGVIRTASCHQAIAGDSCLTVAMLAEFMPLVADNPWRYRQLHWEAGLIGHALYLEAEAAGLRGTGIGCYFDDAVHEILGIVGSQYQTLYHFTVGRPLTDDRITTLPAYPGRTRNEVGVLP</sequence>
<comment type="caution">
    <text evidence="2">The sequence shown here is derived from an EMBL/GenBank/DDBJ whole genome shotgun (WGS) entry which is preliminary data.</text>
</comment>
<name>A0ABX2CP16_9BRAD</name>
<organism evidence="2 3">
    <name type="scientific">Bradyrhizobium aeschynomenes</name>
    <dbReference type="NCBI Taxonomy" id="2734909"/>
    <lineage>
        <taxon>Bacteria</taxon>
        <taxon>Pseudomonadati</taxon>
        <taxon>Pseudomonadota</taxon>
        <taxon>Alphaproteobacteria</taxon>
        <taxon>Hyphomicrobiales</taxon>
        <taxon>Nitrobacteraceae</taxon>
        <taxon>Bradyrhizobium</taxon>
    </lineage>
</organism>
<accession>A0ABX2CP16</accession>
<proteinExistence type="predicted"/>
<dbReference type="Pfam" id="PF00881">
    <property type="entry name" value="Nitroreductase"/>
    <property type="match status" value="1"/>
</dbReference>
<dbReference type="InterPro" id="IPR029479">
    <property type="entry name" value="Nitroreductase"/>
</dbReference>
<evidence type="ECO:0000259" key="1">
    <source>
        <dbReference type="Pfam" id="PF00881"/>
    </source>
</evidence>
<dbReference type="EMBL" id="JABFDN010000014">
    <property type="protein sequence ID" value="NPU69012.1"/>
    <property type="molecule type" value="Genomic_DNA"/>
</dbReference>
<feature type="domain" description="Nitroreductase" evidence="1">
    <location>
        <begin position="110"/>
        <end position="229"/>
    </location>
</feature>
<protein>
    <submittedName>
        <fullName evidence="2">Nitroreductase</fullName>
    </submittedName>
</protein>
<evidence type="ECO:0000313" key="2">
    <source>
        <dbReference type="EMBL" id="NPU69012.1"/>
    </source>
</evidence>